<comment type="caution">
    <text evidence="3">The sequence shown here is derived from an EMBL/GenBank/DDBJ whole genome shotgun (WGS) entry which is preliminary data.</text>
</comment>
<comment type="similarity">
    <text evidence="1">Belongs to the DNase II family.</text>
</comment>
<reference evidence="3 4" key="1">
    <citation type="journal article" date="2023" name="Arcadia Sci">
        <title>De novo assembly of a long-read Amblyomma americanum tick genome.</title>
        <authorList>
            <person name="Chou S."/>
            <person name="Poskanzer K.E."/>
            <person name="Rollins M."/>
            <person name="Thuy-Boun P.S."/>
        </authorList>
    </citation>
    <scope>NUCLEOTIDE SEQUENCE [LARGE SCALE GENOMIC DNA]</scope>
    <source>
        <strain evidence="3">F_SG_1</strain>
        <tissue evidence="3">Salivary glands</tissue>
    </source>
</reference>
<dbReference type="AlphaFoldDB" id="A0AAQ4EG00"/>
<keyword evidence="2" id="KW-0378">Hydrolase</keyword>
<proteinExistence type="inferred from homology"/>
<dbReference type="InterPro" id="IPR004947">
    <property type="entry name" value="DNase_II"/>
</dbReference>
<dbReference type="PANTHER" id="PTHR10858:SF23">
    <property type="entry name" value="DEOXYRIBONUCLEASE II"/>
    <property type="match status" value="1"/>
</dbReference>
<evidence type="ECO:0000313" key="4">
    <source>
        <dbReference type="Proteomes" id="UP001321473"/>
    </source>
</evidence>
<evidence type="ECO:0000256" key="1">
    <source>
        <dbReference type="ARBA" id="ARBA00007527"/>
    </source>
</evidence>
<evidence type="ECO:0000256" key="2">
    <source>
        <dbReference type="ARBA" id="ARBA00022801"/>
    </source>
</evidence>
<dbReference type="Pfam" id="PF03265">
    <property type="entry name" value="DNase_II"/>
    <property type="match status" value="1"/>
</dbReference>
<sequence>MSCKDEQNQDVEWFFMYKMPKEASQAASVVFNKVSNTVRGGDEYFYVDARTPASTTKWPLSTHSVTHEGGALANTLAPLYVPNKSGANLSYVVFNDQPPENSEGSTVDSYGHTKGLILFDEASGAWLVHSVPEFPGSLHSGSYAYPYTGLEYGQVALCVSFPTGELDTIATHLRLQHPHIYDSYAPQSLLAQHPQLTLLLQKHFINTEPWLLTAKLRTAENTTFVSFAKNGHFEQGRYTLKPFH</sequence>
<name>A0AAQ4EG00_AMBAM</name>
<dbReference type="EMBL" id="JARKHS020016629">
    <property type="protein sequence ID" value="KAK8773592.1"/>
    <property type="molecule type" value="Genomic_DNA"/>
</dbReference>
<evidence type="ECO:0000313" key="3">
    <source>
        <dbReference type="EMBL" id="KAK8773592.1"/>
    </source>
</evidence>
<protein>
    <submittedName>
        <fullName evidence="3">Uncharacterized protein</fullName>
    </submittedName>
</protein>
<organism evidence="3 4">
    <name type="scientific">Amblyomma americanum</name>
    <name type="common">Lone star tick</name>
    <dbReference type="NCBI Taxonomy" id="6943"/>
    <lineage>
        <taxon>Eukaryota</taxon>
        <taxon>Metazoa</taxon>
        <taxon>Ecdysozoa</taxon>
        <taxon>Arthropoda</taxon>
        <taxon>Chelicerata</taxon>
        <taxon>Arachnida</taxon>
        <taxon>Acari</taxon>
        <taxon>Parasitiformes</taxon>
        <taxon>Ixodida</taxon>
        <taxon>Ixodoidea</taxon>
        <taxon>Ixodidae</taxon>
        <taxon>Amblyomminae</taxon>
        <taxon>Amblyomma</taxon>
    </lineage>
</organism>
<gene>
    <name evidence="3" type="ORF">V5799_011876</name>
</gene>
<dbReference type="Proteomes" id="UP001321473">
    <property type="component" value="Unassembled WGS sequence"/>
</dbReference>
<dbReference type="GO" id="GO:0006309">
    <property type="term" value="P:apoptotic DNA fragmentation"/>
    <property type="evidence" value="ECO:0007669"/>
    <property type="project" value="TreeGrafter"/>
</dbReference>
<dbReference type="PANTHER" id="PTHR10858">
    <property type="entry name" value="DEOXYRIBONUCLEASE II"/>
    <property type="match status" value="1"/>
</dbReference>
<dbReference type="GO" id="GO:0004531">
    <property type="term" value="F:deoxyribonuclease II activity"/>
    <property type="evidence" value="ECO:0007669"/>
    <property type="project" value="InterPro"/>
</dbReference>
<keyword evidence="4" id="KW-1185">Reference proteome</keyword>
<dbReference type="CDD" id="cd09120">
    <property type="entry name" value="PLDc_DNaseII_1"/>
    <property type="match status" value="1"/>
</dbReference>
<accession>A0AAQ4EG00</accession>